<keyword evidence="2 10" id="KW-0812">Transmembrane</keyword>
<reference evidence="12" key="1">
    <citation type="journal article" date="2020" name="Stud. Mycol.">
        <title>101 Dothideomycetes genomes: a test case for predicting lifestyles and emergence of pathogens.</title>
        <authorList>
            <person name="Haridas S."/>
            <person name="Albert R."/>
            <person name="Binder M."/>
            <person name="Bloem J."/>
            <person name="Labutti K."/>
            <person name="Salamov A."/>
            <person name="Andreopoulos B."/>
            <person name="Baker S."/>
            <person name="Barry K."/>
            <person name="Bills G."/>
            <person name="Bluhm B."/>
            <person name="Cannon C."/>
            <person name="Castanera R."/>
            <person name="Culley D."/>
            <person name="Daum C."/>
            <person name="Ezra D."/>
            <person name="Gonzalez J."/>
            <person name="Henrissat B."/>
            <person name="Kuo A."/>
            <person name="Liang C."/>
            <person name="Lipzen A."/>
            <person name="Lutzoni F."/>
            <person name="Magnuson J."/>
            <person name="Mondo S."/>
            <person name="Nolan M."/>
            <person name="Ohm R."/>
            <person name="Pangilinan J."/>
            <person name="Park H.-J."/>
            <person name="Ramirez L."/>
            <person name="Alfaro M."/>
            <person name="Sun H."/>
            <person name="Tritt A."/>
            <person name="Yoshinaga Y."/>
            <person name="Zwiers L.-H."/>
            <person name="Turgeon B."/>
            <person name="Goodwin S."/>
            <person name="Spatafora J."/>
            <person name="Crous P."/>
            <person name="Grigoriev I."/>
        </authorList>
    </citation>
    <scope>NUCLEOTIDE SEQUENCE</scope>
    <source>
        <strain evidence="12">CBS 113389</strain>
    </source>
</reference>
<dbReference type="FunFam" id="1.20.1250.20:FF:000011">
    <property type="entry name" value="MFS multidrug transporter, putative"/>
    <property type="match status" value="1"/>
</dbReference>
<keyword evidence="4 10" id="KW-0472">Membrane</keyword>
<keyword evidence="3 10" id="KW-1133">Transmembrane helix</keyword>
<evidence type="ECO:0000256" key="10">
    <source>
        <dbReference type="SAM" id="Phobius"/>
    </source>
</evidence>
<comment type="function">
    <text evidence="6">MFS transporter; part of the gene cluster that mediates the biosynthesis of cercosporin, a light-activated, non-host-selective toxin. The perylenequinone chromophore of cercosporin absorbs light energy to attain an electronically-activated triplet state and produces active oxygen species such as the hydroxyl radical, superoxide, hydrogen peroxide or singlet oxygen upon reaction with oxygen molecules. These reactive oxygen species cause damage to various cellular components including lipids, proteins and nucleic acids. Responsible for secretion and accumulation of cercosporin, but does not play any roles in self-protection against the toxicity of cercosporin.</text>
</comment>
<evidence type="ECO:0000259" key="11">
    <source>
        <dbReference type="PROSITE" id="PS50850"/>
    </source>
</evidence>
<feature type="transmembrane region" description="Helical" evidence="10">
    <location>
        <begin position="530"/>
        <end position="548"/>
    </location>
</feature>
<evidence type="ECO:0000256" key="5">
    <source>
        <dbReference type="ARBA" id="ARBA00038347"/>
    </source>
</evidence>
<dbReference type="Pfam" id="PF07690">
    <property type="entry name" value="MFS_1"/>
    <property type="match status" value="1"/>
</dbReference>
<name>A0A6A6PX72_9PEZI</name>
<evidence type="ECO:0000256" key="2">
    <source>
        <dbReference type="ARBA" id="ARBA00022692"/>
    </source>
</evidence>
<keyword evidence="13" id="KW-1185">Reference proteome</keyword>
<dbReference type="Gene3D" id="1.20.1250.20">
    <property type="entry name" value="MFS general substrate transporter like domains"/>
    <property type="match status" value="1"/>
</dbReference>
<feature type="region of interest" description="Disordered" evidence="9">
    <location>
        <begin position="85"/>
        <end position="106"/>
    </location>
</feature>
<dbReference type="AlphaFoldDB" id="A0A6A6PX72"/>
<evidence type="ECO:0000256" key="1">
    <source>
        <dbReference type="ARBA" id="ARBA00004141"/>
    </source>
</evidence>
<proteinExistence type="inferred from homology"/>
<feature type="transmembrane region" description="Helical" evidence="10">
    <location>
        <begin position="134"/>
        <end position="154"/>
    </location>
</feature>
<feature type="compositionally biased region" description="Low complexity" evidence="9">
    <location>
        <begin position="85"/>
        <end position="96"/>
    </location>
</feature>
<dbReference type="Proteomes" id="UP000799767">
    <property type="component" value="Unassembled WGS sequence"/>
</dbReference>
<dbReference type="RefSeq" id="XP_033590893.1">
    <property type="nucleotide sequence ID" value="XM_033730893.1"/>
</dbReference>
<comment type="similarity">
    <text evidence="5">Belongs to the major facilitator superfamily. CAR1 family.</text>
</comment>
<evidence type="ECO:0000256" key="3">
    <source>
        <dbReference type="ARBA" id="ARBA00022989"/>
    </source>
</evidence>
<evidence type="ECO:0000256" key="6">
    <source>
        <dbReference type="ARBA" id="ARBA00053977"/>
    </source>
</evidence>
<feature type="transmembrane region" description="Helical" evidence="10">
    <location>
        <begin position="269"/>
        <end position="289"/>
    </location>
</feature>
<sequence length="643" mass="71707">MTELIRDTAFGHLVRFVTRGKYLKFAEEADPTVWTRYIDEKKSAYLAHHGSTDPPEDPDDMPPIEGIRTREAQYSHFPPPRLARLASSRSQRTSSQEPINEVSGVPVDSEKGRDIHLVTWYGDDDPENPRNWSLFKRVFVTFEICLLTTSVYIGSSIYSAGTDNVAEIFGVSKVAATLGLTLFVAGYGTGPMIFAPMSEIPQIGRNPIYLATLAVFVAFQAPTALSTNFGMLCAFRFLTGFFGSPVLATGGATLADIWRPSKRAYAMSIWGIAAVSGPTLGPLVGGFAVQYGFVEGGFTAPWTWPIWELMWLSGFCLVFLFFFLPETSANNILVRRTKRLRKITGDDKLKCEAELMSEEMTGYDIVMMSLVRPFTLNFLEPMVFMLNLYIALIYGLLYIWFESFVAVFIGVYHFGLGQEGLAFLGLFIGTLLVIPPFFTYLKYKVEPQFDKNGEIQPEKRLPPAFVGGFCIPICLFWFGWTAMPQIHWIVPIIGSAWFGIGAFLLFNSVLNYLPDAYPEHAASVLAGNDLFRSSFGAGFPLFASAMYSNLGIGWASSTLGFISLAFIPIPFVLYKVCSSSSPFDRAMLMCGFSMARLCARITARSRGRTCEGTVLRQELERIKKEYNRIHNRSGWMDFEAATG</sequence>
<comment type="subcellular location">
    <subcellularLocation>
        <location evidence="1">Membrane</location>
        <topology evidence="1">Multi-pass membrane protein</topology>
    </subcellularLocation>
</comment>
<organism evidence="12 13">
    <name type="scientific">Neohortaea acidophila</name>
    <dbReference type="NCBI Taxonomy" id="245834"/>
    <lineage>
        <taxon>Eukaryota</taxon>
        <taxon>Fungi</taxon>
        <taxon>Dikarya</taxon>
        <taxon>Ascomycota</taxon>
        <taxon>Pezizomycotina</taxon>
        <taxon>Dothideomycetes</taxon>
        <taxon>Dothideomycetidae</taxon>
        <taxon>Mycosphaerellales</taxon>
        <taxon>Teratosphaeriaceae</taxon>
        <taxon>Neohortaea</taxon>
    </lineage>
</organism>
<dbReference type="InterPro" id="IPR011701">
    <property type="entry name" value="MFS"/>
</dbReference>
<feature type="transmembrane region" description="Helical" evidence="10">
    <location>
        <begin position="207"/>
        <end position="225"/>
    </location>
</feature>
<dbReference type="EMBL" id="MU001634">
    <property type="protein sequence ID" value="KAF2484324.1"/>
    <property type="molecule type" value="Genomic_DNA"/>
</dbReference>
<dbReference type="PROSITE" id="PS50850">
    <property type="entry name" value="MFS"/>
    <property type="match status" value="1"/>
</dbReference>
<dbReference type="GeneID" id="54471895"/>
<dbReference type="InterPro" id="IPR036259">
    <property type="entry name" value="MFS_trans_sf"/>
</dbReference>
<feature type="transmembrane region" description="Helical" evidence="10">
    <location>
        <begin position="486"/>
        <end position="510"/>
    </location>
</feature>
<dbReference type="GO" id="GO:0015244">
    <property type="term" value="F:fluconazole transmembrane transporter activity"/>
    <property type="evidence" value="ECO:0007669"/>
    <property type="project" value="TreeGrafter"/>
</dbReference>
<accession>A0A6A6PX72</accession>
<gene>
    <name evidence="12" type="ORF">BDY17DRAFT_248258</name>
</gene>
<feature type="transmembrane region" description="Helical" evidence="10">
    <location>
        <begin position="461"/>
        <end position="480"/>
    </location>
</feature>
<feature type="transmembrane region" description="Helical" evidence="10">
    <location>
        <begin position="382"/>
        <end position="401"/>
    </location>
</feature>
<evidence type="ECO:0000313" key="12">
    <source>
        <dbReference type="EMBL" id="KAF2484324.1"/>
    </source>
</evidence>
<dbReference type="SUPFAM" id="SSF103473">
    <property type="entry name" value="MFS general substrate transporter"/>
    <property type="match status" value="1"/>
</dbReference>
<dbReference type="PANTHER" id="PTHR23502">
    <property type="entry name" value="MAJOR FACILITATOR SUPERFAMILY"/>
    <property type="match status" value="1"/>
</dbReference>
<feature type="transmembrane region" description="Helical" evidence="10">
    <location>
        <begin position="174"/>
        <end position="195"/>
    </location>
</feature>
<feature type="transmembrane region" description="Helical" evidence="10">
    <location>
        <begin position="554"/>
        <end position="577"/>
    </location>
</feature>
<evidence type="ECO:0000256" key="8">
    <source>
        <dbReference type="ARBA" id="ARBA00077167"/>
    </source>
</evidence>
<dbReference type="GO" id="GO:1990961">
    <property type="term" value="P:xenobiotic detoxification by transmembrane export across the plasma membrane"/>
    <property type="evidence" value="ECO:0007669"/>
    <property type="project" value="TreeGrafter"/>
</dbReference>
<evidence type="ECO:0000256" key="9">
    <source>
        <dbReference type="SAM" id="MobiDB-lite"/>
    </source>
</evidence>
<dbReference type="GO" id="GO:0005886">
    <property type="term" value="C:plasma membrane"/>
    <property type="evidence" value="ECO:0007669"/>
    <property type="project" value="TreeGrafter"/>
</dbReference>
<dbReference type="CDD" id="cd17323">
    <property type="entry name" value="MFS_Tpo1_MDR_like"/>
    <property type="match status" value="1"/>
</dbReference>
<evidence type="ECO:0000256" key="4">
    <source>
        <dbReference type="ARBA" id="ARBA00023136"/>
    </source>
</evidence>
<feature type="transmembrane region" description="Helical" evidence="10">
    <location>
        <begin position="309"/>
        <end position="333"/>
    </location>
</feature>
<dbReference type="InterPro" id="IPR020846">
    <property type="entry name" value="MFS_dom"/>
</dbReference>
<feature type="transmembrane region" description="Helical" evidence="10">
    <location>
        <begin position="237"/>
        <end position="257"/>
    </location>
</feature>
<feature type="transmembrane region" description="Helical" evidence="10">
    <location>
        <begin position="421"/>
        <end position="441"/>
    </location>
</feature>
<dbReference type="OrthoDB" id="3357846at2759"/>
<evidence type="ECO:0000256" key="7">
    <source>
        <dbReference type="ARBA" id="ARBA00069139"/>
    </source>
</evidence>
<dbReference type="PANTHER" id="PTHR23502:SF23">
    <property type="entry name" value="FLUCONAZOLE RESISTANCE PROTEIN 1"/>
    <property type="match status" value="1"/>
</dbReference>
<feature type="domain" description="Major facilitator superfamily (MFS) profile" evidence="11">
    <location>
        <begin position="134"/>
        <end position="580"/>
    </location>
</feature>
<evidence type="ECO:0000313" key="13">
    <source>
        <dbReference type="Proteomes" id="UP000799767"/>
    </source>
</evidence>
<protein>
    <recommendedName>
        <fullName evidence="7">Cercosporin MFS transporter CTB4</fullName>
    </recommendedName>
    <alternativeName>
        <fullName evidence="8">Cercosporin toxin biosynthesis cluster protein 4</fullName>
    </alternativeName>
</protein>